<proteinExistence type="predicted"/>
<dbReference type="EMBL" id="PTIX01000004">
    <property type="protein sequence ID" value="PPK68790.1"/>
    <property type="molecule type" value="Genomic_DNA"/>
</dbReference>
<comment type="caution">
    <text evidence="1">The sequence shown here is derived from an EMBL/GenBank/DDBJ whole genome shotgun (WGS) entry which is preliminary data.</text>
</comment>
<dbReference type="RefSeq" id="WP_104478367.1">
    <property type="nucleotide sequence ID" value="NZ_CP154825.1"/>
</dbReference>
<protein>
    <submittedName>
        <fullName evidence="1">Uncharacterized protein</fullName>
    </submittedName>
</protein>
<keyword evidence="2" id="KW-1185">Reference proteome</keyword>
<dbReference type="AlphaFoldDB" id="A0A2S6GUA2"/>
<gene>
    <name evidence="1" type="ORF">CLV40_10433</name>
</gene>
<organism evidence="1 2">
    <name type="scientific">Actinokineospora auranticolor</name>
    <dbReference type="NCBI Taxonomy" id="155976"/>
    <lineage>
        <taxon>Bacteria</taxon>
        <taxon>Bacillati</taxon>
        <taxon>Actinomycetota</taxon>
        <taxon>Actinomycetes</taxon>
        <taxon>Pseudonocardiales</taxon>
        <taxon>Pseudonocardiaceae</taxon>
        <taxon>Actinokineospora</taxon>
    </lineage>
</organism>
<sequence>MNHHLDRLPIEIADPIALTDLAGSVDDRWAAFEQAATAFAEHVVVDAVPGPPSHQAQSAVVLATLFGPLPTGDLARQLLTSAGVSDPAAVLAWHDTAYPEMSPRDLALNPFRPDRLGEDCVADILAHDRRANEMVAAVLAGISGHKVVDDETTHRHFHRHHIGRYRPLLLRR</sequence>
<accession>A0A2S6GUA2</accession>
<evidence type="ECO:0000313" key="2">
    <source>
        <dbReference type="Proteomes" id="UP000239203"/>
    </source>
</evidence>
<dbReference type="Proteomes" id="UP000239203">
    <property type="component" value="Unassembled WGS sequence"/>
</dbReference>
<name>A0A2S6GUA2_9PSEU</name>
<evidence type="ECO:0000313" key="1">
    <source>
        <dbReference type="EMBL" id="PPK68790.1"/>
    </source>
</evidence>
<reference evidence="1 2" key="1">
    <citation type="submission" date="2018-02" db="EMBL/GenBank/DDBJ databases">
        <title>Genomic Encyclopedia of Archaeal and Bacterial Type Strains, Phase II (KMG-II): from individual species to whole genera.</title>
        <authorList>
            <person name="Goeker M."/>
        </authorList>
    </citation>
    <scope>NUCLEOTIDE SEQUENCE [LARGE SCALE GENOMIC DNA]</scope>
    <source>
        <strain evidence="1 2">YU 961-1</strain>
    </source>
</reference>